<accession>A0A9C6TWP0</accession>
<protein>
    <submittedName>
        <fullName evidence="9">Zinc finger protein 474-like</fullName>
    </submittedName>
</protein>
<feature type="region of interest" description="Disordered" evidence="6">
    <location>
        <begin position="86"/>
        <end position="156"/>
    </location>
</feature>
<dbReference type="Gene3D" id="3.30.160.60">
    <property type="entry name" value="Classic Zinc Finger"/>
    <property type="match status" value="3"/>
</dbReference>
<dbReference type="InterPro" id="IPR026319">
    <property type="entry name" value="ZC2HC1A/B-like"/>
</dbReference>
<evidence type="ECO:0000256" key="1">
    <source>
        <dbReference type="ARBA" id="ARBA00022723"/>
    </source>
</evidence>
<evidence type="ECO:0000313" key="8">
    <source>
        <dbReference type="Proteomes" id="UP000504606"/>
    </source>
</evidence>
<dbReference type="PROSITE" id="PS52027">
    <property type="entry name" value="ZF_C2HC_C3H"/>
    <property type="match status" value="2"/>
</dbReference>
<dbReference type="GO" id="GO:0008270">
    <property type="term" value="F:zinc ion binding"/>
    <property type="evidence" value="ECO:0007669"/>
    <property type="project" value="UniProtKB-KW"/>
</dbReference>
<gene>
    <name evidence="9" type="primary">LOC113213390</name>
</gene>
<feature type="compositionally biased region" description="Pro residues" evidence="6">
    <location>
        <begin position="479"/>
        <end position="488"/>
    </location>
</feature>
<dbReference type="PANTHER" id="PTHR13555">
    <property type="entry name" value="C2H2 ZINC FINGER CGI-62-RELATED"/>
    <property type="match status" value="1"/>
</dbReference>
<dbReference type="Proteomes" id="UP000504606">
    <property type="component" value="Unplaced"/>
</dbReference>
<feature type="domain" description="C2HC/C3H-type" evidence="7">
    <location>
        <begin position="638"/>
        <end position="665"/>
    </location>
</feature>
<dbReference type="KEGG" id="foc:113213390"/>
<feature type="region of interest" description="Disordered" evidence="6">
    <location>
        <begin position="474"/>
        <end position="503"/>
    </location>
</feature>
<sequence length="665" mass="72763">MKFKTRGSAKTLSLTLDTSTWPPKGRGAAPGSGRSPEDAGRPRTATLDKPLVLDIALLGHLDMTTLTRRGLLNACRFRRNRGGVVGVLAPTPVPTTAASTPTPRAPPSRTPSRSDVSGDEATPVAGRRRGATPAGALVRQKKSVIEEDGEESSWAEDDRYSTYRVRRNNRLNRTFRIPALGALARGRRQPLDSIMNNNNVPEAAEAKVQQSKGRRGGPSLDDILGAREHVPEPCRTCGRPELPERLHSHPKLPGKPSQHHGYGQLHLAPPQPAPQPAPQPPAPVKNSVKKPVAIKYRPRRGSEGAAPNSLDPSMAMPRSLKHQAASPARRVSPAKGAFLVTHFVDPDGPTSPSRAARAPRIVTCFVCGREFGTASLPLHEPQCIQRWTLQNTKLPPQWQRSLPEKPVGPITIDDWNKFAWDSSKVGLAEETTVRHHVNVSSFPSSWGIVHIVVPPSVTSTCRYEPARFSQGKLSYRPAPAAPRPPAASPSPVGARPQPAPATNGRGRPLRCYLCGQPYGLQSLAIHEPQCLQKWRLENSKLPLNLQRPEPQKPEIIFTEDGDVDCWATFDRIWANHTESLIPCRTCGRRFFPDRILTHERACAGAGAGGSRPHHQARHTGKVDMDATAEAAWQAHLSQLIPCSHCNRKFSPDRIEVHERCCKGDR</sequence>
<keyword evidence="4" id="KW-0862">Zinc</keyword>
<evidence type="ECO:0000256" key="3">
    <source>
        <dbReference type="ARBA" id="ARBA00022771"/>
    </source>
</evidence>
<feature type="compositionally biased region" description="Low complexity" evidence="6">
    <location>
        <begin position="86"/>
        <end position="102"/>
    </location>
</feature>
<evidence type="ECO:0000313" key="9">
    <source>
        <dbReference type="RefSeq" id="XP_052123746.1"/>
    </source>
</evidence>
<evidence type="ECO:0000256" key="5">
    <source>
        <dbReference type="PROSITE-ProRule" id="PRU01371"/>
    </source>
</evidence>
<feature type="compositionally biased region" description="Polar residues" evidence="6">
    <location>
        <begin position="8"/>
        <end position="21"/>
    </location>
</feature>
<keyword evidence="1" id="KW-0479">Metal-binding</keyword>
<feature type="region of interest" description="Disordered" evidence="6">
    <location>
        <begin position="1"/>
        <end position="44"/>
    </location>
</feature>
<dbReference type="OrthoDB" id="265955at2759"/>
<dbReference type="Pfam" id="PF13913">
    <property type="entry name" value="zf-C2HC_2"/>
    <property type="match status" value="4"/>
</dbReference>
<evidence type="ECO:0000256" key="6">
    <source>
        <dbReference type="SAM" id="MobiDB-lite"/>
    </source>
</evidence>
<name>A0A9C6TWP0_FRAOC</name>
<evidence type="ECO:0000256" key="2">
    <source>
        <dbReference type="ARBA" id="ARBA00022737"/>
    </source>
</evidence>
<dbReference type="GeneID" id="113213390"/>
<keyword evidence="8" id="KW-1185">Reference proteome</keyword>
<keyword evidence="2" id="KW-0677">Repeat</keyword>
<feature type="compositionally biased region" description="Acidic residues" evidence="6">
    <location>
        <begin position="146"/>
        <end position="155"/>
    </location>
</feature>
<feature type="domain" description="C2HC/C3H-type" evidence="7">
    <location>
        <begin position="579"/>
        <end position="608"/>
    </location>
</feature>
<dbReference type="PANTHER" id="PTHR13555:SF67">
    <property type="entry name" value="ZINC FINGER PROTEIN 474"/>
    <property type="match status" value="1"/>
</dbReference>
<evidence type="ECO:0000256" key="4">
    <source>
        <dbReference type="ARBA" id="ARBA00022833"/>
    </source>
</evidence>
<organism evidence="8 9">
    <name type="scientific">Frankliniella occidentalis</name>
    <name type="common">Western flower thrips</name>
    <name type="synonym">Euthrips occidentalis</name>
    <dbReference type="NCBI Taxonomy" id="133901"/>
    <lineage>
        <taxon>Eukaryota</taxon>
        <taxon>Metazoa</taxon>
        <taxon>Ecdysozoa</taxon>
        <taxon>Arthropoda</taxon>
        <taxon>Hexapoda</taxon>
        <taxon>Insecta</taxon>
        <taxon>Pterygota</taxon>
        <taxon>Neoptera</taxon>
        <taxon>Paraneoptera</taxon>
        <taxon>Thysanoptera</taxon>
        <taxon>Terebrantia</taxon>
        <taxon>Thripoidea</taxon>
        <taxon>Thripidae</taxon>
        <taxon>Frankliniella</taxon>
    </lineage>
</organism>
<evidence type="ECO:0000259" key="7">
    <source>
        <dbReference type="PROSITE" id="PS52027"/>
    </source>
</evidence>
<dbReference type="AlphaFoldDB" id="A0A9C6TWP0"/>
<feature type="compositionally biased region" description="Pro residues" evidence="6">
    <location>
        <begin position="269"/>
        <end position="283"/>
    </location>
</feature>
<keyword evidence="3 5" id="KW-0863">Zinc-finger</keyword>
<feature type="region of interest" description="Disordered" evidence="6">
    <location>
        <begin position="204"/>
        <end position="315"/>
    </location>
</feature>
<reference evidence="9" key="1">
    <citation type="submission" date="2025-08" db="UniProtKB">
        <authorList>
            <consortium name="RefSeq"/>
        </authorList>
    </citation>
    <scope>IDENTIFICATION</scope>
    <source>
        <tissue evidence="9">Whole organism</tissue>
    </source>
</reference>
<dbReference type="InterPro" id="IPR049899">
    <property type="entry name" value="Znf_C2HC_C3H"/>
</dbReference>
<proteinExistence type="predicted"/>
<dbReference type="RefSeq" id="XP_052123746.1">
    <property type="nucleotide sequence ID" value="XM_052267786.1"/>
</dbReference>